<proteinExistence type="predicted"/>
<gene>
    <name evidence="1" type="ORF">SAMN03080606_03700</name>
</gene>
<name>A0A1G5KR15_9FIRM</name>
<evidence type="ECO:0000313" key="1">
    <source>
        <dbReference type="EMBL" id="SCZ03027.1"/>
    </source>
</evidence>
<dbReference type="STRING" id="1120976.SAMN03080606_03700"/>
<keyword evidence="2" id="KW-1185">Reference proteome</keyword>
<evidence type="ECO:0000313" key="2">
    <source>
        <dbReference type="Proteomes" id="UP000198636"/>
    </source>
</evidence>
<dbReference type="Proteomes" id="UP000198636">
    <property type="component" value="Unassembled WGS sequence"/>
</dbReference>
<protein>
    <recommendedName>
        <fullName evidence="3">Peptidase MA superfamily protein</fullName>
    </recommendedName>
</protein>
<evidence type="ECO:0008006" key="3">
    <source>
        <dbReference type="Google" id="ProtNLM"/>
    </source>
</evidence>
<reference evidence="1 2" key="1">
    <citation type="submission" date="2016-10" db="EMBL/GenBank/DDBJ databases">
        <authorList>
            <person name="de Groot N.N."/>
        </authorList>
    </citation>
    <scope>NUCLEOTIDE SEQUENCE [LARGE SCALE GENOMIC DNA]</scope>
    <source>
        <strain evidence="1 2">DSM 18978</strain>
    </source>
</reference>
<dbReference type="AlphaFoldDB" id="A0A1G5KR15"/>
<dbReference type="EMBL" id="FMUS01000030">
    <property type="protein sequence ID" value="SCZ03027.1"/>
    <property type="molecule type" value="Genomic_DNA"/>
</dbReference>
<sequence>MNKIYNNFNYNAQYSLAQVLLNILLGRDDILKRRLKLLTLIILSVLILTSCSSRPNYERQITKVINTKQQAIKDNNEEKYITTLNTNNEVYYYEQMMWIKDVIENDIEDYLLKIEDISLIDDETAIVKLLQTYNHNGTSYELQYNALFYKTDDGWKDSDLNFKIMETENFIVKYLNADEKRVQRLAKNAEDAYTKITEIYGEEPDSITEIKLFDDRESLRQFAAPSLAWQIGGWYDYPSSIRLYFGEVATRPYQHILEHELVHRITVEISKRNICSWFAEGLAVYYADFSNSGDPIESGFFDRNSLAVSITKLEETNLYEATDQFIISQFYYASGMIVKFMVEEYGHDKVKEIVAGLGEYPYNNNSEVAGEKESQEKLHQVIYKVLGKEMDELNSEWLEWIRG</sequence>
<accession>A0A1G5KR15</accession>
<organism evidence="1 2">
    <name type="scientific">Alkaliphilus peptidifermentans DSM 18978</name>
    <dbReference type="NCBI Taxonomy" id="1120976"/>
    <lineage>
        <taxon>Bacteria</taxon>
        <taxon>Bacillati</taxon>
        <taxon>Bacillota</taxon>
        <taxon>Clostridia</taxon>
        <taxon>Peptostreptococcales</taxon>
        <taxon>Natronincolaceae</taxon>
        <taxon>Alkaliphilus</taxon>
    </lineage>
</organism>